<organism evidence="3 4">
    <name type="scientific">Thiothrix eikelboomii</name>
    <dbReference type="NCBI Taxonomy" id="92487"/>
    <lineage>
        <taxon>Bacteria</taxon>
        <taxon>Pseudomonadati</taxon>
        <taxon>Pseudomonadota</taxon>
        <taxon>Gammaproteobacteria</taxon>
        <taxon>Thiotrichales</taxon>
        <taxon>Thiotrichaceae</taxon>
        <taxon>Thiothrix</taxon>
    </lineage>
</organism>
<sequence>MCYRLSLNRWCLSCFLLAVFSLATVAASSTPPQRIVSINLCADELLLLLADPQQISALTHLSQDKAASYLQTKALGYPTTQGLAEEVLPFKPDLVIAGEYGGLPTINLLKKLGIRVETLPLANNMQQVFSNIEWVASLTGHPERGAAIVKTMQARLAQLPVLEANAPLAAVYDPNGYTVGAASLRGQSIHLAGWRNAGELAGVADYGSLDLETMVSLQPDALIDSPYTLNTYSRAEALAKHPALRGLGLNPHIISIPSNQTICDGPWTLDTIETLVDERLTFLNRASESK</sequence>
<keyword evidence="1" id="KW-0732">Signal</keyword>
<accession>A0A1T4WEI3</accession>
<evidence type="ECO:0000256" key="1">
    <source>
        <dbReference type="SAM" id="SignalP"/>
    </source>
</evidence>
<dbReference type="STRING" id="92487.SAMN02745130_01505"/>
<feature type="domain" description="Fe/B12 periplasmic-binding" evidence="2">
    <location>
        <begin position="34"/>
        <end position="287"/>
    </location>
</feature>
<feature type="signal peptide" evidence="1">
    <location>
        <begin position="1"/>
        <end position="26"/>
    </location>
</feature>
<dbReference type="InterPro" id="IPR002491">
    <property type="entry name" value="ABC_transptr_periplasmic_BD"/>
</dbReference>
<proteinExistence type="predicted"/>
<dbReference type="PANTHER" id="PTHR30535:SF4">
    <property type="entry name" value="HEMIN-BINDING PERIPLASMIC PROTEIN HMUT"/>
    <property type="match status" value="1"/>
</dbReference>
<dbReference type="Proteomes" id="UP000190460">
    <property type="component" value="Unassembled WGS sequence"/>
</dbReference>
<evidence type="ECO:0000259" key="2">
    <source>
        <dbReference type="PROSITE" id="PS50983"/>
    </source>
</evidence>
<dbReference type="PROSITE" id="PS50983">
    <property type="entry name" value="FE_B12_PBP"/>
    <property type="match status" value="1"/>
</dbReference>
<reference evidence="3 4" key="1">
    <citation type="submission" date="2017-02" db="EMBL/GenBank/DDBJ databases">
        <authorList>
            <person name="Peterson S.W."/>
        </authorList>
    </citation>
    <scope>NUCLEOTIDE SEQUENCE [LARGE SCALE GENOMIC DNA]</scope>
    <source>
        <strain evidence="3 4">ATCC 49788</strain>
    </source>
</reference>
<evidence type="ECO:0000313" key="4">
    <source>
        <dbReference type="Proteomes" id="UP000190460"/>
    </source>
</evidence>
<dbReference type="AlphaFoldDB" id="A0A1T4WEI3"/>
<dbReference type="PANTHER" id="PTHR30535">
    <property type="entry name" value="VITAMIN B12-BINDING PROTEIN"/>
    <property type="match status" value="1"/>
</dbReference>
<dbReference type="OrthoDB" id="6869405at2"/>
<name>A0A1T4WEI3_9GAMM</name>
<evidence type="ECO:0000313" key="3">
    <source>
        <dbReference type="EMBL" id="SKA75315.1"/>
    </source>
</evidence>
<dbReference type="SUPFAM" id="SSF53807">
    <property type="entry name" value="Helical backbone' metal receptor"/>
    <property type="match status" value="1"/>
</dbReference>
<dbReference type="EMBL" id="FUYB01000005">
    <property type="protein sequence ID" value="SKA75315.1"/>
    <property type="molecule type" value="Genomic_DNA"/>
</dbReference>
<dbReference type="InterPro" id="IPR050902">
    <property type="entry name" value="ABC_Transporter_SBP"/>
</dbReference>
<keyword evidence="4" id="KW-1185">Reference proteome</keyword>
<dbReference type="Pfam" id="PF01497">
    <property type="entry name" value="Peripla_BP_2"/>
    <property type="match status" value="1"/>
</dbReference>
<protein>
    <submittedName>
        <fullName evidence="3">Iron complex transport system substrate-binding protein</fullName>
    </submittedName>
</protein>
<gene>
    <name evidence="3" type="ORF">SAMN02745130_01505</name>
</gene>
<dbReference type="Gene3D" id="3.40.50.1980">
    <property type="entry name" value="Nitrogenase molybdenum iron protein domain"/>
    <property type="match status" value="2"/>
</dbReference>
<feature type="chain" id="PRO_5012527029" evidence="1">
    <location>
        <begin position="27"/>
        <end position="290"/>
    </location>
</feature>